<evidence type="ECO:0000256" key="1">
    <source>
        <dbReference type="SAM" id="MobiDB-lite"/>
    </source>
</evidence>
<dbReference type="Proteomes" id="UP000735302">
    <property type="component" value="Unassembled WGS sequence"/>
</dbReference>
<protein>
    <submittedName>
        <fullName evidence="2">Uncharacterized protein</fullName>
    </submittedName>
</protein>
<proteinExistence type="predicted"/>
<feature type="compositionally biased region" description="Acidic residues" evidence="1">
    <location>
        <begin position="9"/>
        <end position="34"/>
    </location>
</feature>
<accession>A0AAV4DVI9</accession>
<sequence>MLTKKNHDDDGDGNDDGDGAINENDDNDYGDGFDSDYKEEEKLAHPRQDNLDFQALRQASMSGRGSRARGRKVPANLCVPPTFPDTRADDHPVGTTWLVPKPSNSSISREGPRIQC</sequence>
<name>A0AAV4DVI9_9GAST</name>
<evidence type="ECO:0000313" key="2">
    <source>
        <dbReference type="EMBL" id="GFO48388.1"/>
    </source>
</evidence>
<dbReference type="AlphaFoldDB" id="A0AAV4DVI9"/>
<evidence type="ECO:0000313" key="3">
    <source>
        <dbReference type="Proteomes" id="UP000735302"/>
    </source>
</evidence>
<gene>
    <name evidence="2" type="ORF">PoB_007489300</name>
</gene>
<comment type="caution">
    <text evidence="2">The sequence shown here is derived from an EMBL/GenBank/DDBJ whole genome shotgun (WGS) entry which is preliminary data.</text>
</comment>
<reference evidence="2 3" key="1">
    <citation type="journal article" date="2021" name="Elife">
        <title>Chloroplast acquisition without the gene transfer in kleptoplastic sea slugs, Plakobranchus ocellatus.</title>
        <authorList>
            <person name="Maeda T."/>
            <person name="Takahashi S."/>
            <person name="Yoshida T."/>
            <person name="Shimamura S."/>
            <person name="Takaki Y."/>
            <person name="Nagai Y."/>
            <person name="Toyoda A."/>
            <person name="Suzuki Y."/>
            <person name="Arimoto A."/>
            <person name="Ishii H."/>
            <person name="Satoh N."/>
            <person name="Nishiyama T."/>
            <person name="Hasebe M."/>
            <person name="Maruyama T."/>
            <person name="Minagawa J."/>
            <person name="Obokata J."/>
            <person name="Shigenobu S."/>
        </authorList>
    </citation>
    <scope>NUCLEOTIDE SEQUENCE [LARGE SCALE GENOMIC DNA]</scope>
</reference>
<feature type="region of interest" description="Disordered" evidence="1">
    <location>
        <begin position="1"/>
        <end position="116"/>
    </location>
</feature>
<organism evidence="2 3">
    <name type="scientific">Plakobranchus ocellatus</name>
    <dbReference type="NCBI Taxonomy" id="259542"/>
    <lineage>
        <taxon>Eukaryota</taxon>
        <taxon>Metazoa</taxon>
        <taxon>Spiralia</taxon>
        <taxon>Lophotrochozoa</taxon>
        <taxon>Mollusca</taxon>
        <taxon>Gastropoda</taxon>
        <taxon>Heterobranchia</taxon>
        <taxon>Euthyneura</taxon>
        <taxon>Panpulmonata</taxon>
        <taxon>Sacoglossa</taxon>
        <taxon>Placobranchoidea</taxon>
        <taxon>Plakobranchidae</taxon>
        <taxon>Plakobranchus</taxon>
    </lineage>
</organism>
<feature type="compositionally biased region" description="Basic and acidic residues" evidence="1">
    <location>
        <begin position="35"/>
        <end position="50"/>
    </location>
</feature>
<dbReference type="EMBL" id="BLXT01008389">
    <property type="protein sequence ID" value="GFO48388.1"/>
    <property type="molecule type" value="Genomic_DNA"/>
</dbReference>
<keyword evidence="3" id="KW-1185">Reference proteome</keyword>